<evidence type="ECO:0000256" key="7">
    <source>
        <dbReference type="ARBA" id="ARBA00022737"/>
    </source>
</evidence>
<evidence type="ECO:0000256" key="3">
    <source>
        <dbReference type="ARBA" id="ARBA00008894"/>
    </source>
</evidence>
<dbReference type="Gene3D" id="3.40.50.300">
    <property type="entry name" value="P-loop containing nucleotide triphosphate hydrolases"/>
    <property type="match status" value="1"/>
</dbReference>
<evidence type="ECO:0000256" key="9">
    <source>
        <dbReference type="ARBA" id="ARBA00022821"/>
    </source>
</evidence>
<sequence>MAKFSYILSKILGCISGTTTTTNISSDLIPLLRSTIDDLEFVVDRAGGELSVSNETIIVFFRNLKVFLLLTRKLGKDPSLESFSSMIEAKFRRFAEYVHTFRLFLSGQEATSDQYKAANMSDDETEEFWGHFLSSVGRMDRIYMTLVDSCSSSTHSSNSLSADEVDDIFGCVLKNLQLLQTFKWEQNGEILREPMRELGEQMKFLRNLNLFASHSNARQEDVYAHHLEAMLITASFILFKSDPLYCDESIYEENLPQVSELIHTILMFTKPIEPRVFKIYTDLLSSSKSGRRLLDSADDRINMNREVTRAKDFLESVMSNLWELLQKGDVHHAVSMKDQLLELHDGLGSLIFILSHQYPNKFELKTNEDLIFDAAYDAGILFCSLYQSHMKLEDELRYLLRAIRLIQEKHGENDAPESKIKVPSTAPLSFVDFLLEKLTEQTSPEAKTIQVGLVSLKSMLEEITESHPEQEELQTFWTRSLELAYKIERLMDYLVVGDLSDSFLASFGYIMEDMKNLKLEFELEKPKIEKTGVAMTRSCRVVSRKSFSYRNEVLGYLEEAESIKNRLTRGSKQLQVVPIVGMPGQGKTALALKVYNDPSILYHFSVCAWATVSQTGDVKRVLLDLLTQIDPNQCSVITCDRDLVEKVWHSLKGKKYLIFLDDIWQTEAWRSFKEAFPEDHRASRIMLTSRRRDVAPGEEPHELRSLTDEESMDLLGKKLFGSCWPNELIDIGTQIVQICKGLPLTILIVAGILVNTEPHRWEAILGGLNSAIVSSVEQCKKTLELSYNNLPEHLRPCFLYFARFPEDHMVSVRRLLRLWIAEGFVRRSETNHIDNDAEDYLKDLIDRSLIMVARQNPLGQMKTCHIHDLFHEFCSQKAKDELFLSVVRGNSKLLASHHQPQNLRRLCIKVNPMHLRGSVSFLSYARSVNFNYDAKEPQNFSFMFQTLKLLRVLDLGRINLGHVFPSEIGLLVQLAFLEIRGYMRDIPPLIANLTNLETFILNQIRKGKVISLPDSIWKLQKLRHLSLPTPGGSFPMESLATLSNFCELGYLSVLAIPYPTSMNMEGLLKMFPNVRELKFTIFTSSEDIGDHVKIVVPQSLSQLDSLGISLRVGRQSEPKMFEFSLPRKLKRLTLSGFYLCSKSLSTFSKLPNLEVLKLDAVHFEGNTWEMEEDEFSKLRYLQLNSWELHSWNATEEQFHCLEKLVLRACTSLKEMPSCLEDISTLEEIKIVMCSDAAVELVEKIKEVQTESGNSELKIITSMSN</sequence>
<dbReference type="Gene3D" id="1.10.8.430">
    <property type="entry name" value="Helical domain of apoptotic protease-activating factors"/>
    <property type="match status" value="1"/>
</dbReference>
<protein>
    <submittedName>
        <fullName evidence="15">OLC1v1036350C1</fullName>
    </submittedName>
</protein>
<feature type="domain" description="Disease resistance R13L4/SHOC-2-like LRR" evidence="14">
    <location>
        <begin position="945"/>
        <end position="1246"/>
    </location>
</feature>
<evidence type="ECO:0000256" key="2">
    <source>
        <dbReference type="ARBA" id="ARBA00004496"/>
    </source>
</evidence>
<dbReference type="InterPro" id="IPR032675">
    <property type="entry name" value="LRR_dom_sf"/>
</dbReference>
<dbReference type="PANTHER" id="PTHR23155:SF1152">
    <property type="entry name" value="AAA+ ATPASE DOMAIN-CONTAINING PROTEIN"/>
    <property type="match status" value="1"/>
</dbReference>
<dbReference type="InterPro" id="IPR044974">
    <property type="entry name" value="Disease_R_plants"/>
</dbReference>
<feature type="domain" description="Disease resistance protein winged helix" evidence="13">
    <location>
        <begin position="804"/>
        <end position="873"/>
    </location>
</feature>
<evidence type="ECO:0000256" key="6">
    <source>
        <dbReference type="ARBA" id="ARBA00022667"/>
    </source>
</evidence>
<dbReference type="InterPro" id="IPR055414">
    <property type="entry name" value="LRR_R13L4/SHOC2-like"/>
</dbReference>
<gene>
    <name evidence="15" type="ORF">OLC1_LOCUS9523</name>
</gene>
<dbReference type="Pfam" id="PF00931">
    <property type="entry name" value="NB-ARC"/>
    <property type="match status" value="1"/>
</dbReference>
<keyword evidence="7" id="KW-0677">Repeat</keyword>
<dbReference type="PRINTS" id="PR00364">
    <property type="entry name" value="DISEASERSIST"/>
</dbReference>
<keyword evidence="10" id="KW-0067">ATP-binding</keyword>
<evidence type="ECO:0000259" key="12">
    <source>
        <dbReference type="Pfam" id="PF12061"/>
    </source>
</evidence>
<evidence type="ECO:0000259" key="13">
    <source>
        <dbReference type="Pfam" id="PF23559"/>
    </source>
</evidence>
<name>A0AAV1CWJ1_OLDCO</name>
<dbReference type="InterPro" id="IPR002182">
    <property type="entry name" value="NB-ARC"/>
</dbReference>
<dbReference type="GO" id="GO:0043531">
    <property type="term" value="F:ADP binding"/>
    <property type="evidence" value="ECO:0007669"/>
    <property type="project" value="InterPro"/>
</dbReference>
<keyword evidence="9" id="KW-0611">Plant defense</keyword>
<evidence type="ECO:0000313" key="15">
    <source>
        <dbReference type="EMBL" id="CAI9099513.1"/>
    </source>
</evidence>
<comment type="subcellular location">
    <subcellularLocation>
        <location evidence="2">Cytoplasm</location>
    </subcellularLocation>
</comment>
<keyword evidence="8" id="KW-0547">Nucleotide-binding</keyword>
<reference evidence="15" key="1">
    <citation type="submission" date="2023-03" db="EMBL/GenBank/DDBJ databases">
        <authorList>
            <person name="Julca I."/>
        </authorList>
    </citation>
    <scope>NUCLEOTIDE SEQUENCE</scope>
</reference>
<organism evidence="15 16">
    <name type="scientific">Oldenlandia corymbosa var. corymbosa</name>
    <dbReference type="NCBI Taxonomy" id="529605"/>
    <lineage>
        <taxon>Eukaryota</taxon>
        <taxon>Viridiplantae</taxon>
        <taxon>Streptophyta</taxon>
        <taxon>Embryophyta</taxon>
        <taxon>Tracheophyta</taxon>
        <taxon>Spermatophyta</taxon>
        <taxon>Magnoliopsida</taxon>
        <taxon>eudicotyledons</taxon>
        <taxon>Gunneridae</taxon>
        <taxon>Pentapetalae</taxon>
        <taxon>asterids</taxon>
        <taxon>lamiids</taxon>
        <taxon>Gentianales</taxon>
        <taxon>Rubiaceae</taxon>
        <taxon>Rubioideae</taxon>
        <taxon>Spermacoceae</taxon>
        <taxon>Hedyotis-Oldenlandia complex</taxon>
        <taxon>Oldenlandia</taxon>
    </lineage>
</organism>
<dbReference type="Gene3D" id="3.80.10.10">
    <property type="entry name" value="Ribonuclease Inhibitor"/>
    <property type="match status" value="1"/>
</dbReference>
<comment type="similarity">
    <text evidence="3">Belongs to the disease resistance NB-LRR family.</text>
</comment>
<evidence type="ECO:0000313" key="16">
    <source>
        <dbReference type="Proteomes" id="UP001161247"/>
    </source>
</evidence>
<proteinExistence type="inferred from homology"/>
<evidence type="ECO:0000259" key="11">
    <source>
        <dbReference type="Pfam" id="PF00931"/>
    </source>
</evidence>
<dbReference type="AlphaFoldDB" id="A0AAV1CWJ1"/>
<evidence type="ECO:0000256" key="5">
    <source>
        <dbReference type="ARBA" id="ARBA00022614"/>
    </source>
</evidence>
<dbReference type="FunFam" id="3.40.50.300:FF:001091">
    <property type="entry name" value="Probable disease resistance protein At1g61300"/>
    <property type="match status" value="1"/>
</dbReference>
<dbReference type="Pfam" id="PF12061">
    <property type="entry name" value="NB-LRR"/>
    <property type="match status" value="1"/>
</dbReference>
<dbReference type="EMBL" id="OX459120">
    <property type="protein sequence ID" value="CAI9099513.1"/>
    <property type="molecule type" value="Genomic_DNA"/>
</dbReference>
<comment type="function">
    <text evidence="1">Confers resistance to late blight (Phytophthora infestans) races carrying the avirulence gene Avr1. Resistance proteins guard the plant against pathogens that contain an appropriate avirulence protein via an indirect interaction with this avirulence protein. That triggers a defense system including the hypersensitive response, which restricts the pathogen growth.</text>
</comment>
<evidence type="ECO:0000256" key="8">
    <source>
        <dbReference type="ARBA" id="ARBA00022741"/>
    </source>
</evidence>
<feature type="domain" description="NB-ARC" evidence="11">
    <location>
        <begin position="560"/>
        <end position="720"/>
    </location>
</feature>
<dbReference type="Pfam" id="PF23598">
    <property type="entry name" value="LRR_14"/>
    <property type="match status" value="1"/>
</dbReference>
<dbReference type="GO" id="GO:0005524">
    <property type="term" value="F:ATP binding"/>
    <property type="evidence" value="ECO:0007669"/>
    <property type="project" value="UniProtKB-KW"/>
</dbReference>
<feature type="domain" description="Late blight resistance protein R1A-like N-terminal" evidence="12">
    <location>
        <begin position="154"/>
        <end position="392"/>
    </location>
</feature>
<dbReference type="GO" id="GO:0051607">
    <property type="term" value="P:defense response to virus"/>
    <property type="evidence" value="ECO:0007669"/>
    <property type="project" value="UniProtKB-ARBA"/>
</dbReference>
<dbReference type="InterPro" id="IPR021929">
    <property type="entry name" value="R1A-like_N"/>
</dbReference>
<dbReference type="InterPro" id="IPR027417">
    <property type="entry name" value="P-loop_NTPase"/>
</dbReference>
<evidence type="ECO:0000256" key="1">
    <source>
        <dbReference type="ARBA" id="ARBA00002074"/>
    </source>
</evidence>
<keyword evidence="4" id="KW-0963">Cytoplasm</keyword>
<evidence type="ECO:0000256" key="4">
    <source>
        <dbReference type="ARBA" id="ARBA00022490"/>
    </source>
</evidence>
<evidence type="ECO:0000256" key="10">
    <source>
        <dbReference type="ARBA" id="ARBA00022840"/>
    </source>
</evidence>
<dbReference type="InterPro" id="IPR042197">
    <property type="entry name" value="Apaf_helical"/>
</dbReference>
<dbReference type="PANTHER" id="PTHR23155">
    <property type="entry name" value="DISEASE RESISTANCE PROTEIN RP"/>
    <property type="match status" value="1"/>
</dbReference>
<keyword evidence="5" id="KW-0433">Leucine-rich repeat</keyword>
<dbReference type="FunFam" id="1.10.10.10:FF:000322">
    <property type="entry name" value="Probable disease resistance protein At1g63360"/>
    <property type="match status" value="1"/>
</dbReference>
<dbReference type="SUPFAM" id="SSF52540">
    <property type="entry name" value="P-loop containing nucleoside triphosphate hydrolases"/>
    <property type="match status" value="1"/>
</dbReference>
<keyword evidence="16" id="KW-1185">Reference proteome</keyword>
<dbReference type="Proteomes" id="UP001161247">
    <property type="component" value="Chromosome 3"/>
</dbReference>
<keyword evidence="6" id="KW-0381">Hypersensitive response</keyword>
<dbReference type="Pfam" id="PF23559">
    <property type="entry name" value="WHD_DRP"/>
    <property type="match status" value="1"/>
</dbReference>
<dbReference type="GO" id="GO:0005737">
    <property type="term" value="C:cytoplasm"/>
    <property type="evidence" value="ECO:0007669"/>
    <property type="project" value="UniProtKB-SubCell"/>
</dbReference>
<dbReference type="GO" id="GO:0009626">
    <property type="term" value="P:plant-type hypersensitive response"/>
    <property type="evidence" value="ECO:0007669"/>
    <property type="project" value="UniProtKB-KW"/>
</dbReference>
<evidence type="ECO:0000259" key="14">
    <source>
        <dbReference type="Pfam" id="PF23598"/>
    </source>
</evidence>
<dbReference type="Gene3D" id="1.10.10.10">
    <property type="entry name" value="Winged helix-like DNA-binding domain superfamily/Winged helix DNA-binding domain"/>
    <property type="match status" value="1"/>
</dbReference>
<dbReference type="InterPro" id="IPR036388">
    <property type="entry name" value="WH-like_DNA-bd_sf"/>
</dbReference>
<accession>A0AAV1CWJ1</accession>
<dbReference type="InterPro" id="IPR058922">
    <property type="entry name" value="WHD_DRP"/>
</dbReference>
<dbReference type="SUPFAM" id="SSF52058">
    <property type="entry name" value="L domain-like"/>
    <property type="match status" value="1"/>
</dbReference>